<reference evidence="1" key="2">
    <citation type="submission" date="2020-09" db="EMBL/GenBank/DDBJ databases">
        <authorList>
            <person name="Sun Q."/>
            <person name="Zhou Y."/>
        </authorList>
    </citation>
    <scope>NUCLEOTIDE SEQUENCE</scope>
    <source>
        <strain evidence="1">CGMCC 4.7308</strain>
    </source>
</reference>
<organism evidence="1 2">
    <name type="scientific">Nakamurella endophytica</name>
    <dbReference type="NCBI Taxonomy" id="1748367"/>
    <lineage>
        <taxon>Bacteria</taxon>
        <taxon>Bacillati</taxon>
        <taxon>Actinomycetota</taxon>
        <taxon>Actinomycetes</taxon>
        <taxon>Nakamurellales</taxon>
        <taxon>Nakamurellaceae</taxon>
        <taxon>Nakamurella</taxon>
    </lineage>
</organism>
<dbReference type="EMBL" id="BMNA01000015">
    <property type="protein sequence ID" value="GGM16094.1"/>
    <property type="molecule type" value="Genomic_DNA"/>
</dbReference>
<comment type="caution">
    <text evidence="1">The sequence shown here is derived from an EMBL/GenBank/DDBJ whole genome shotgun (WGS) entry which is preliminary data.</text>
</comment>
<accession>A0A917TD05</accession>
<name>A0A917TD05_9ACTN</name>
<sequence>MMMDEFWLADVISVIDERSVPALPAPNVRGRTVTGAGQVHRTVWARRWGRLVAYPACRVEHLSLEPGKWTDDEVTCKHCQARQASGQLARPPAPGTLLALAAGVRVWAHVVDLVAPLAKEVLTVMVFDDDTAEDRALIDRLATVYRELRLLPAQCHTPADGAAARDLADELKDALFGIMIDRGPGWASAA</sequence>
<dbReference type="AlphaFoldDB" id="A0A917TD05"/>
<gene>
    <name evidence="1" type="ORF">GCM10011594_40130</name>
</gene>
<dbReference type="Proteomes" id="UP000655208">
    <property type="component" value="Unassembled WGS sequence"/>
</dbReference>
<dbReference type="RefSeq" id="WP_188944648.1">
    <property type="nucleotide sequence ID" value="NZ_BMNA01000015.1"/>
</dbReference>
<evidence type="ECO:0000313" key="1">
    <source>
        <dbReference type="EMBL" id="GGM16094.1"/>
    </source>
</evidence>
<evidence type="ECO:0000313" key="2">
    <source>
        <dbReference type="Proteomes" id="UP000655208"/>
    </source>
</evidence>
<reference evidence="1" key="1">
    <citation type="journal article" date="2014" name="Int. J. Syst. Evol. Microbiol.">
        <title>Complete genome sequence of Corynebacterium casei LMG S-19264T (=DSM 44701T), isolated from a smear-ripened cheese.</title>
        <authorList>
            <consortium name="US DOE Joint Genome Institute (JGI-PGF)"/>
            <person name="Walter F."/>
            <person name="Albersmeier A."/>
            <person name="Kalinowski J."/>
            <person name="Ruckert C."/>
        </authorList>
    </citation>
    <scope>NUCLEOTIDE SEQUENCE</scope>
    <source>
        <strain evidence="1">CGMCC 4.7308</strain>
    </source>
</reference>
<keyword evidence="2" id="KW-1185">Reference proteome</keyword>
<protein>
    <submittedName>
        <fullName evidence="1">Uncharacterized protein</fullName>
    </submittedName>
</protein>
<proteinExistence type="predicted"/>